<dbReference type="FunCoup" id="A0A1X2HEW9">
    <property type="interactions" value="140"/>
</dbReference>
<dbReference type="OrthoDB" id="67540at2759"/>
<dbReference type="SMART" id="SM00320">
    <property type="entry name" value="WD40"/>
    <property type="match status" value="3"/>
</dbReference>
<dbReference type="OMA" id="MVYDRAM"/>
<dbReference type="Pfam" id="PF25440">
    <property type="entry name" value="Beta-prop_RIC1_2nd"/>
    <property type="match status" value="1"/>
</dbReference>
<dbReference type="STRING" id="13706.A0A1X2HEW9"/>
<evidence type="ECO:0000256" key="2">
    <source>
        <dbReference type="ARBA" id="ARBA00023136"/>
    </source>
</evidence>
<reference evidence="5 6" key="1">
    <citation type="submission" date="2016-07" db="EMBL/GenBank/DDBJ databases">
        <title>Pervasive Adenine N6-methylation of Active Genes in Fungi.</title>
        <authorList>
            <consortium name="DOE Joint Genome Institute"/>
            <person name="Mondo S.J."/>
            <person name="Dannebaum R.O."/>
            <person name="Kuo R.C."/>
            <person name="Labutti K."/>
            <person name="Haridas S."/>
            <person name="Kuo A."/>
            <person name="Salamov A."/>
            <person name="Ahrendt S.R."/>
            <person name="Lipzen A."/>
            <person name="Sullivan W."/>
            <person name="Andreopoulos W.B."/>
            <person name="Clum A."/>
            <person name="Lindquist E."/>
            <person name="Daum C."/>
            <person name="Ramamoorthy G.K."/>
            <person name="Gryganskyi A."/>
            <person name="Culley D."/>
            <person name="Magnuson J.K."/>
            <person name="James T.Y."/>
            <person name="O'Malley M.A."/>
            <person name="Stajich J.E."/>
            <person name="Spatafora J.W."/>
            <person name="Visel A."/>
            <person name="Grigoriev I.V."/>
        </authorList>
    </citation>
    <scope>NUCLEOTIDE SEQUENCE [LARGE SCALE GENOMIC DNA]</scope>
    <source>
        <strain evidence="5 6">NRRL 2496</strain>
    </source>
</reference>
<comment type="subcellular location">
    <subcellularLocation>
        <location evidence="1">Membrane</location>
    </subcellularLocation>
</comment>
<dbReference type="GO" id="GO:0042147">
    <property type="term" value="P:retrograde transport, endosome to Golgi"/>
    <property type="evidence" value="ECO:0007669"/>
    <property type="project" value="TreeGrafter"/>
</dbReference>
<dbReference type="GO" id="GO:0034066">
    <property type="term" value="C:Ric1-Rgp1 guanyl-nucleotide exchange factor complex"/>
    <property type="evidence" value="ECO:0007669"/>
    <property type="project" value="InterPro"/>
</dbReference>
<dbReference type="GO" id="GO:0005829">
    <property type="term" value="C:cytosol"/>
    <property type="evidence" value="ECO:0007669"/>
    <property type="project" value="TreeGrafter"/>
</dbReference>
<dbReference type="Gene3D" id="2.130.10.10">
    <property type="entry name" value="YVTN repeat-like/Quinoprotein amine dehydrogenase"/>
    <property type="match status" value="1"/>
</dbReference>
<dbReference type="SUPFAM" id="SSF50998">
    <property type="entry name" value="Quinoprotein alcohol dehydrogenase-like"/>
    <property type="match status" value="1"/>
</dbReference>
<dbReference type="InterPro" id="IPR015943">
    <property type="entry name" value="WD40/YVTN_repeat-like_dom_sf"/>
</dbReference>
<feature type="region of interest" description="Disordered" evidence="3">
    <location>
        <begin position="242"/>
        <end position="276"/>
    </location>
</feature>
<dbReference type="PANTHER" id="PTHR22746:SF10">
    <property type="entry name" value="GUANINE NUCLEOTIDE EXCHANGE FACTOR SUBUNIT RIC1"/>
    <property type="match status" value="1"/>
</dbReference>
<dbReference type="InParanoid" id="A0A1X2HEW9"/>
<proteinExistence type="predicted"/>
<evidence type="ECO:0000313" key="6">
    <source>
        <dbReference type="Proteomes" id="UP000242180"/>
    </source>
</evidence>
<evidence type="ECO:0000313" key="5">
    <source>
        <dbReference type="EMBL" id="ORY97505.1"/>
    </source>
</evidence>
<dbReference type="InterPro" id="IPR001680">
    <property type="entry name" value="WD40_rpt"/>
</dbReference>
<feature type="domain" description="RIC1 C-terminal alpha solenoid region" evidence="4">
    <location>
        <begin position="913"/>
        <end position="1080"/>
    </location>
</feature>
<dbReference type="Proteomes" id="UP000242180">
    <property type="component" value="Unassembled WGS sequence"/>
</dbReference>
<comment type="caution">
    <text evidence="5">The sequence shown here is derived from an EMBL/GenBank/DDBJ whole genome shotgun (WGS) entry which is preliminary data.</text>
</comment>
<dbReference type="GO" id="GO:0006886">
    <property type="term" value="P:intracellular protein transport"/>
    <property type="evidence" value="ECO:0007669"/>
    <property type="project" value="InterPro"/>
</dbReference>
<sequence length="1114" mass="124306">MYWLNGIVSQLSLTSAIRASAQAEDAKNKPSSSFPRPSDIVSMAASPHASLFVTCTATALYLWSVKPVTMLSFVQRSEKHIDEFGENKSVLWKPDATAIVIMTTKNYLLLYAIINFDQRTFEFNFAHSHHAHVSGPGEGGGPRTILLKFRLAIRVDAGVSWGTSSDDTLIIATEKPAAIQCISWNPHEVNSTQTSIQHKLGILRDPTERVVLAKYDRAMNISVWISDAGHAYFILNARGAGSPKERRKSRSSTGPISPPLENGDHRASLTGPISPTMPSYRDTITWNGICFHEAAEAEHAATCVAINAKFSLIAVGTKSGKVFVYSAQNYTSPPALSHTLSLVAYPSSDPISRRADQGEYEVNVVTSLEWTSDGYAVAVGYQHRGLAIWSVYGNLLSSINETDDIFLGHKNDADMMSPSRSQDAYVRGIDTLFWGPGNHQLFVLSMDYEDDSRDPVHKLYTLPFAKSAITNFHNSDNARRGLLQTDDRVLVYNYGGDYQENNTTTIDPDAVMWTQVLYPPMYITDHWPIRYSSISSDGKFIAVAGRRGFAHYNTFSNRWKLFGNQQQEQSFLVRGGMVWYKNLLLVACETSGTTAGKNYEVRVYNRDNNLDNAYILHTETLSHVPLYLNVCGNYLLVYTAENVLSIYTIIAKSDSATSMSNGSANSVTARLERVRRVTFGGIVARVTRVRGISLFGSYVGDQMNNMNDVITANILILVDGKLIMLCPRVPDDDDDSDLTGHVSIQSHYDVHVICNKTEYYWIGRKSIANLCNSLWAVDDHGIKMFPNLLRNDECSFQTFGNDVYESEPSTPTTPSVLAARANIGRPYSLGYHIGPEPASPSMSVVEMEGFSCWHIPNFDNLEDGTIHIPLDFYPHSVLLEKGVIVGVEQGMVYRESLGFVMFKMSTKTHLFLHHVLQYLLRKDFEEDAVVFARAYERLIYFGHSLEILLHTVLEEETEHRVDQDAILPLVIKFLDQFPHALDVIVSCARKTEVALWDHLFSAVGAPKDLFELCLSDGRLRTATSYLIILQTMQPLAVGGKDTIRLLQRAMDMDDYELCKELVRFLSSIDNSGKTLEEALQVIKSRMNQDNPLSPHSEDAQVDKVVQSIQGLSLA</sequence>
<organism evidence="5 6">
    <name type="scientific">Syncephalastrum racemosum</name>
    <name type="common">Filamentous fungus</name>
    <dbReference type="NCBI Taxonomy" id="13706"/>
    <lineage>
        <taxon>Eukaryota</taxon>
        <taxon>Fungi</taxon>
        <taxon>Fungi incertae sedis</taxon>
        <taxon>Mucoromycota</taxon>
        <taxon>Mucoromycotina</taxon>
        <taxon>Mucoromycetes</taxon>
        <taxon>Mucorales</taxon>
        <taxon>Syncephalastraceae</taxon>
        <taxon>Syncephalastrum</taxon>
    </lineage>
</organism>
<dbReference type="Pfam" id="PF07064">
    <property type="entry name" value="RIC1"/>
    <property type="match status" value="1"/>
</dbReference>
<dbReference type="EMBL" id="MCGN01000004">
    <property type="protein sequence ID" value="ORY97505.1"/>
    <property type="molecule type" value="Genomic_DNA"/>
</dbReference>
<dbReference type="InterPro" id="IPR040096">
    <property type="entry name" value="Ric1"/>
</dbReference>
<dbReference type="SUPFAM" id="SSF50978">
    <property type="entry name" value="WD40 repeat-like"/>
    <property type="match status" value="1"/>
</dbReference>
<gene>
    <name evidence="5" type="ORF">BCR43DRAFT_489891</name>
</gene>
<dbReference type="AlphaFoldDB" id="A0A1X2HEW9"/>
<keyword evidence="2" id="KW-0472">Membrane</keyword>
<name>A0A1X2HEW9_SYNRA</name>
<dbReference type="InterPro" id="IPR036322">
    <property type="entry name" value="WD40_repeat_dom_sf"/>
</dbReference>
<dbReference type="InterPro" id="IPR011047">
    <property type="entry name" value="Quinoprotein_ADH-like_sf"/>
</dbReference>
<dbReference type="PANTHER" id="PTHR22746">
    <property type="entry name" value="RAB6A-GEF COMPLEX PARTNER PROTEIN 1"/>
    <property type="match status" value="1"/>
</dbReference>
<dbReference type="InterPro" id="IPR009771">
    <property type="entry name" value="RIC1_C"/>
</dbReference>
<evidence type="ECO:0000256" key="3">
    <source>
        <dbReference type="SAM" id="MobiDB-lite"/>
    </source>
</evidence>
<accession>A0A1X2HEW9</accession>
<evidence type="ECO:0000259" key="4">
    <source>
        <dbReference type="Pfam" id="PF07064"/>
    </source>
</evidence>
<dbReference type="GO" id="GO:0000139">
    <property type="term" value="C:Golgi membrane"/>
    <property type="evidence" value="ECO:0007669"/>
    <property type="project" value="TreeGrafter"/>
</dbReference>
<keyword evidence="6" id="KW-1185">Reference proteome</keyword>
<protein>
    <submittedName>
        <fullName evidence="5">RIC1-domain-containing protein</fullName>
    </submittedName>
</protein>
<evidence type="ECO:0000256" key="1">
    <source>
        <dbReference type="ARBA" id="ARBA00004370"/>
    </source>
</evidence>